<dbReference type="Proteomes" id="UP000294937">
    <property type="component" value="Unassembled WGS sequence"/>
</dbReference>
<gene>
    <name evidence="2" type="ORF">EDD58_10234</name>
</gene>
<organism evidence="2 3">
    <name type="scientific">Hazenella coriacea</name>
    <dbReference type="NCBI Taxonomy" id="1179467"/>
    <lineage>
        <taxon>Bacteria</taxon>
        <taxon>Bacillati</taxon>
        <taxon>Bacillota</taxon>
        <taxon>Bacilli</taxon>
        <taxon>Bacillales</taxon>
        <taxon>Thermoactinomycetaceae</taxon>
        <taxon>Hazenella</taxon>
    </lineage>
</organism>
<reference evidence="2 3" key="1">
    <citation type="submission" date="2019-03" db="EMBL/GenBank/DDBJ databases">
        <title>Genomic Encyclopedia of Type Strains, Phase IV (KMG-IV): sequencing the most valuable type-strain genomes for metagenomic binning, comparative biology and taxonomic classification.</title>
        <authorList>
            <person name="Goeker M."/>
        </authorList>
    </citation>
    <scope>NUCLEOTIDE SEQUENCE [LARGE SCALE GENOMIC DNA]</scope>
    <source>
        <strain evidence="2 3">DSM 45707</strain>
    </source>
</reference>
<dbReference type="AlphaFoldDB" id="A0A4R3LAZ9"/>
<proteinExistence type="predicted"/>
<keyword evidence="3" id="KW-1185">Reference proteome</keyword>
<keyword evidence="1" id="KW-0472">Membrane</keyword>
<evidence type="ECO:0000256" key="1">
    <source>
        <dbReference type="SAM" id="Phobius"/>
    </source>
</evidence>
<accession>A0A4R3LAZ9</accession>
<protein>
    <submittedName>
        <fullName evidence="2">Uncharacterized protein</fullName>
    </submittedName>
</protein>
<sequence>MASYIQGIACAICIISIVGIFLGLLLAFTTLFTVLMQLRYPVTKVTCPICQRKLNVEVDVQKFHCPCHTCLEKHGDQWGEC</sequence>
<keyword evidence="1" id="KW-1133">Transmembrane helix</keyword>
<evidence type="ECO:0000313" key="3">
    <source>
        <dbReference type="Proteomes" id="UP000294937"/>
    </source>
</evidence>
<keyword evidence="1" id="KW-0812">Transmembrane</keyword>
<dbReference type="EMBL" id="SMAG01000002">
    <property type="protein sequence ID" value="TCS95464.1"/>
    <property type="molecule type" value="Genomic_DNA"/>
</dbReference>
<evidence type="ECO:0000313" key="2">
    <source>
        <dbReference type="EMBL" id="TCS95464.1"/>
    </source>
</evidence>
<name>A0A4R3LAZ9_9BACL</name>
<feature type="transmembrane region" description="Helical" evidence="1">
    <location>
        <begin position="6"/>
        <end position="35"/>
    </location>
</feature>
<comment type="caution">
    <text evidence="2">The sequence shown here is derived from an EMBL/GenBank/DDBJ whole genome shotgun (WGS) entry which is preliminary data.</text>
</comment>